<dbReference type="PANTHER" id="PTHR10026">
    <property type="entry name" value="CYCLIN"/>
    <property type="match status" value="1"/>
</dbReference>
<evidence type="ECO:0000259" key="4">
    <source>
        <dbReference type="SMART" id="SM00385"/>
    </source>
</evidence>
<accession>A0A4U7KT05</accession>
<dbReference type="CDD" id="cd20525">
    <property type="entry name" value="CYCLIN_CCNH_rpt2"/>
    <property type="match status" value="1"/>
</dbReference>
<dbReference type="Pfam" id="PF00134">
    <property type="entry name" value="Cyclin_N"/>
    <property type="match status" value="1"/>
</dbReference>
<evidence type="ECO:0000256" key="1">
    <source>
        <dbReference type="ARBA" id="ARBA00023127"/>
    </source>
</evidence>
<reference evidence="5 6" key="1">
    <citation type="submission" date="2019-05" db="EMBL/GenBank/DDBJ databases">
        <title>Sporisorium graminicola CBS 10092 draft sequencing and annotation.</title>
        <authorList>
            <person name="Solano-Gonzalez S."/>
            <person name="Caddick M.X."/>
            <person name="Darby A."/>
        </authorList>
    </citation>
    <scope>NUCLEOTIDE SEQUENCE [LARGE SCALE GENOMIC DNA]</scope>
    <source>
        <strain evidence="5 6">CBS 10092</strain>
    </source>
</reference>
<dbReference type="InterPro" id="IPR036915">
    <property type="entry name" value="Cyclin-like_sf"/>
</dbReference>
<dbReference type="InterPro" id="IPR031658">
    <property type="entry name" value="Cyclin_C_2"/>
</dbReference>
<dbReference type="InterPro" id="IPR006671">
    <property type="entry name" value="Cyclin_N"/>
</dbReference>
<dbReference type="RefSeq" id="XP_029738383.1">
    <property type="nucleotide sequence ID" value="XM_029885141.1"/>
</dbReference>
<sequence length="473" mass="51271">MAQVKAEPSPARPTPASAADGAVAGPSYTSASMRQTDLLSTPTLPPPFGPSSAYAQTSQARNWRFSPAVLSRTRSDCNAAARRQLEALHTTSDAPPFLSVDDELALIAYYLVKVGQIVHALKLPELVEATATTFVKRFYLRNSCMHFHPKNIVITCIFLASKAENYALNLSEFARKLAGKQASDAGVVDEYRRIVFDLEFLISQSLLFEYAVTGAQRALYGLLLDVQSLSEPVSREDLHKLAADAHAKLASSRLTDAEFIYTPSQIALACLRAASPATGRHVVSQWLDAKEATARTAVLQAKRQREKTREQEAARAAKAKIALARRTRGKAGAKAAEDELALASAQPTPVVEFDEALLEQQPLGLSRLEIDAALDGVEALINRREVGGYTGDGKGAEDLERIKQIDVRQKQCMTLMLAAEEGDKAQRKRQLEEGVKVEPGQGQGEGGKRARKSAVGFDDDEDEDLPPTSTAEG</sequence>
<keyword evidence="6" id="KW-1185">Reference proteome</keyword>
<dbReference type="AlphaFoldDB" id="A0A4U7KT05"/>
<dbReference type="SMART" id="SM00385">
    <property type="entry name" value="CYCLIN"/>
    <property type="match status" value="1"/>
</dbReference>
<comment type="caution">
    <text evidence="5">The sequence shown here is derived from an EMBL/GenBank/DDBJ whole genome shotgun (WGS) entry which is preliminary data.</text>
</comment>
<gene>
    <name evidence="5" type="ORF">EX895_004547</name>
</gene>
<evidence type="ECO:0000313" key="5">
    <source>
        <dbReference type="EMBL" id="TKY86398.1"/>
    </source>
</evidence>
<feature type="domain" description="Cyclin-like" evidence="4">
    <location>
        <begin position="112"/>
        <end position="197"/>
    </location>
</feature>
<dbReference type="GO" id="GO:0016538">
    <property type="term" value="F:cyclin-dependent protein serine/threonine kinase regulator activity"/>
    <property type="evidence" value="ECO:0007669"/>
    <property type="project" value="InterPro"/>
</dbReference>
<organism evidence="5 6">
    <name type="scientific">Sporisorium graminicola</name>
    <dbReference type="NCBI Taxonomy" id="280036"/>
    <lineage>
        <taxon>Eukaryota</taxon>
        <taxon>Fungi</taxon>
        <taxon>Dikarya</taxon>
        <taxon>Basidiomycota</taxon>
        <taxon>Ustilaginomycotina</taxon>
        <taxon>Ustilaginomycetes</taxon>
        <taxon>Ustilaginales</taxon>
        <taxon>Ustilaginaceae</taxon>
        <taxon>Sporisorium</taxon>
    </lineage>
</organism>
<dbReference type="Proteomes" id="UP000306050">
    <property type="component" value="Chromosome SGRAM_4"/>
</dbReference>
<dbReference type="InterPro" id="IPR013763">
    <property type="entry name" value="Cyclin-like_dom"/>
</dbReference>
<feature type="region of interest" description="Disordered" evidence="3">
    <location>
        <begin position="1"/>
        <end position="31"/>
    </location>
</feature>
<dbReference type="Pfam" id="PF16899">
    <property type="entry name" value="Cyclin_C_2"/>
    <property type="match status" value="1"/>
</dbReference>
<dbReference type="GO" id="GO:0006357">
    <property type="term" value="P:regulation of transcription by RNA polymerase II"/>
    <property type="evidence" value="ECO:0007669"/>
    <property type="project" value="InterPro"/>
</dbReference>
<evidence type="ECO:0000313" key="6">
    <source>
        <dbReference type="Proteomes" id="UP000306050"/>
    </source>
</evidence>
<dbReference type="GeneID" id="40727442"/>
<protein>
    <recommendedName>
        <fullName evidence="4">Cyclin-like domain-containing protein</fullName>
    </recommendedName>
</protein>
<feature type="region of interest" description="Disordered" evidence="3">
    <location>
        <begin position="422"/>
        <end position="473"/>
    </location>
</feature>
<dbReference type="Gene3D" id="1.10.472.10">
    <property type="entry name" value="Cyclin-like"/>
    <property type="match status" value="2"/>
</dbReference>
<proteinExistence type="inferred from homology"/>
<comment type="similarity">
    <text evidence="2">Belongs to the cyclin family.</text>
</comment>
<dbReference type="KEGG" id="sgra:EX895_004547"/>
<dbReference type="OrthoDB" id="340962at2759"/>
<dbReference type="EMBL" id="SRRM01000017">
    <property type="protein sequence ID" value="TKY86398.1"/>
    <property type="molecule type" value="Genomic_DNA"/>
</dbReference>
<name>A0A4U7KT05_9BASI</name>
<evidence type="ECO:0000256" key="2">
    <source>
        <dbReference type="RuleBase" id="RU000383"/>
    </source>
</evidence>
<dbReference type="CDD" id="cd20524">
    <property type="entry name" value="CYCLIN_CCNH_rpt1"/>
    <property type="match status" value="1"/>
</dbReference>
<dbReference type="SUPFAM" id="SSF47954">
    <property type="entry name" value="Cyclin-like"/>
    <property type="match status" value="2"/>
</dbReference>
<keyword evidence="1 2" id="KW-0195">Cyclin</keyword>
<feature type="compositionally biased region" description="Basic and acidic residues" evidence="3">
    <location>
        <begin position="422"/>
        <end position="436"/>
    </location>
</feature>
<dbReference type="InterPro" id="IPR043198">
    <property type="entry name" value="Cyclin/Ssn8"/>
</dbReference>
<evidence type="ECO:0000256" key="3">
    <source>
        <dbReference type="SAM" id="MobiDB-lite"/>
    </source>
</evidence>
<feature type="compositionally biased region" description="Low complexity" evidence="3">
    <location>
        <begin position="1"/>
        <end position="19"/>
    </location>
</feature>